<dbReference type="Proteomes" id="UP000193922">
    <property type="component" value="Unassembled WGS sequence"/>
</dbReference>
<evidence type="ECO:0000313" key="2">
    <source>
        <dbReference type="Proteomes" id="UP000193922"/>
    </source>
</evidence>
<proteinExistence type="predicted"/>
<accession>A0A1Y1WLM9</accession>
<name>A0A1Y1WLM9_9FUNG</name>
<protein>
    <submittedName>
        <fullName evidence="1">Uncharacterized protein</fullName>
    </submittedName>
</protein>
<sequence>MPMYEFTPHPQPGLAVDETQPTADRVSVICLHDPQGIELHLKQVLALGIHIRICFPNCAVGPIRGNQCLLFNCSVCGSSADCASGTRLQAGRKQSIAWLGAQIGHSRYFPAAARTIVACVARIRRAKTATRNISSMSDAMTILALHVSHTLIHPAAQAPTDTGINTATPVTSDILEKTRAIVNFCSNACHFADMVLVACGI</sequence>
<gene>
    <name evidence="1" type="ORF">DL89DRAFT_16852</name>
</gene>
<comment type="caution">
    <text evidence="1">The sequence shown here is derived from an EMBL/GenBank/DDBJ whole genome shotgun (WGS) entry which is preliminary data.</text>
</comment>
<dbReference type="EMBL" id="MCFD01000001">
    <property type="protein sequence ID" value="ORX74467.1"/>
    <property type="molecule type" value="Genomic_DNA"/>
</dbReference>
<evidence type="ECO:0000313" key="1">
    <source>
        <dbReference type="EMBL" id="ORX74467.1"/>
    </source>
</evidence>
<keyword evidence="2" id="KW-1185">Reference proteome</keyword>
<organism evidence="1 2">
    <name type="scientific">Linderina pennispora</name>
    <dbReference type="NCBI Taxonomy" id="61395"/>
    <lineage>
        <taxon>Eukaryota</taxon>
        <taxon>Fungi</taxon>
        <taxon>Fungi incertae sedis</taxon>
        <taxon>Zoopagomycota</taxon>
        <taxon>Kickxellomycotina</taxon>
        <taxon>Kickxellomycetes</taxon>
        <taxon>Kickxellales</taxon>
        <taxon>Kickxellaceae</taxon>
        <taxon>Linderina</taxon>
    </lineage>
</organism>
<dbReference type="GeneID" id="63800400"/>
<dbReference type="RefSeq" id="XP_040747678.1">
    <property type="nucleotide sequence ID" value="XM_040883752.1"/>
</dbReference>
<dbReference type="AlphaFoldDB" id="A0A1Y1WLM9"/>
<reference evidence="1 2" key="1">
    <citation type="submission" date="2016-07" db="EMBL/GenBank/DDBJ databases">
        <title>Pervasive Adenine N6-methylation of Active Genes in Fungi.</title>
        <authorList>
            <consortium name="DOE Joint Genome Institute"/>
            <person name="Mondo S.J."/>
            <person name="Dannebaum R.O."/>
            <person name="Kuo R.C."/>
            <person name="Labutti K."/>
            <person name="Haridas S."/>
            <person name="Kuo A."/>
            <person name="Salamov A."/>
            <person name="Ahrendt S.R."/>
            <person name="Lipzen A."/>
            <person name="Sullivan W."/>
            <person name="Andreopoulos W.B."/>
            <person name="Clum A."/>
            <person name="Lindquist E."/>
            <person name="Daum C."/>
            <person name="Ramamoorthy G.K."/>
            <person name="Gryganskyi A."/>
            <person name="Culley D."/>
            <person name="Magnuson J.K."/>
            <person name="James T.Y."/>
            <person name="O'Malley M.A."/>
            <person name="Stajich J.E."/>
            <person name="Spatafora J.W."/>
            <person name="Visel A."/>
            <person name="Grigoriev I.V."/>
        </authorList>
    </citation>
    <scope>NUCLEOTIDE SEQUENCE [LARGE SCALE GENOMIC DNA]</scope>
    <source>
        <strain evidence="1 2">ATCC 12442</strain>
    </source>
</reference>